<organism evidence="8 9">
    <name type="scientific">Candidatus Harrisonbacteria bacterium CG10_big_fil_rev_8_21_14_0_10_42_17</name>
    <dbReference type="NCBI Taxonomy" id="1974584"/>
    <lineage>
        <taxon>Bacteria</taxon>
        <taxon>Candidatus Harrisoniibacteriota</taxon>
    </lineage>
</organism>
<dbReference type="GO" id="GO:0016491">
    <property type="term" value="F:oxidoreductase activity"/>
    <property type="evidence" value="ECO:0007669"/>
    <property type="project" value="UniProtKB-KW"/>
</dbReference>
<dbReference type="Gene3D" id="3.40.30.10">
    <property type="entry name" value="Glutaredoxin"/>
    <property type="match status" value="1"/>
</dbReference>
<name>A0A2M6WJG9_9BACT</name>
<dbReference type="AlphaFoldDB" id="A0A2M6WJG9"/>
<keyword evidence="5" id="KW-0676">Redox-active center</keyword>
<keyword evidence="4" id="KW-1015">Disulfide bond</keyword>
<evidence type="ECO:0000313" key="9">
    <source>
        <dbReference type="Proteomes" id="UP000228635"/>
    </source>
</evidence>
<evidence type="ECO:0000256" key="2">
    <source>
        <dbReference type="ARBA" id="ARBA00022729"/>
    </source>
</evidence>
<evidence type="ECO:0000313" key="8">
    <source>
        <dbReference type="EMBL" id="PIT92884.1"/>
    </source>
</evidence>
<keyword evidence="2" id="KW-0732">Signal</keyword>
<accession>A0A2M6WJG9</accession>
<keyword evidence="6" id="KW-1133">Transmembrane helix</keyword>
<evidence type="ECO:0000256" key="3">
    <source>
        <dbReference type="ARBA" id="ARBA00023002"/>
    </source>
</evidence>
<feature type="domain" description="Thioredoxin" evidence="7">
    <location>
        <begin position="48"/>
        <end position="245"/>
    </location>
</feature>
<dbReference type="InterPro" id="IPR012336">
    <property type="entry name" value="Thioredoxin-like_fold"/>
</dbReference>
<dbReference type="SUPFAM" id="SSF52833">
    <property type="entry name" value="Thioredoxin-like"/>
    <property type="match status" value="1"/>
</dbReference>
<evidence type="ECO:0000256" key="4">
    <source>
        <dbReference type="ARBA" id="ARBA00023157"/>
    </source>
</evidence>
<dbReference type="InterPro" id="IPR036249">
    <property type="entry name" value="Thioredoxin-like_sf"/>
</dbReference>
<keyword evidence="6" id="KW-0472">Membrane</keyword>
<evidence type="ECO:0000259" key="7">
    <source>
        <dbReference type="PROSITE" id="PS51352"/>
    </source>
</evidence>
<evidence type="ECO:0000256" key="6">
    <source>
        <dbReference type="SAM" id="Phobius"/>
    </source>
</evidence>
<gene>
    <name evidence="8" type="ORF">COU08_00045</name>
</gene>
<evidence type="ECO:0000256" key="1">
    <source>
        <dbReference type="ARBA" id="ARBA00005791"/>
    </source>
</evidence>
<keyword evidence="3" id="KW-0560">Oxidoreductase</keyword>
<evidence type="ECO:0000256" key="5">
    <source>
        <dbReference type="ARBA" id="ARBA00023284"/>
    </source>
</evidence>
<reference evidence="9" key="1">
    <citation type="submission" date="2017-09" db="EMBL/GenBank/DDBJ databases">
        <title>Depth-based differentiation of microbial function through sediment-hosted aquifers and enrichment of novel symbionts in the deep terrestrial subsurface.</title>
        <authorList>
            <person name="Probst A.J."/>
            <person name="Ladd B."/>
            <person name="Jarett J.K."/>
            <person name="Geller-Mcgrath D.E."/>
            <person name="Sieber C.M.K."/>
            <person name="Emerson J.B."/>
            <person name="Anantharaman K."/>
            <person name="Thomas B.C."/>
            <person name="Malmstrom R."/>
            <person name="Stieglmeier M."/>
            <person name="Klingl A."/>
            <person name="Woyke T."/>
            <person name="Ryan C.M."/>
            <person name="Banfield J.F."/>
        </authorList>
    </citation>
    <scope>NUCLEOTIDE SEQUENCE [LARGE SCALE GENOMIC DNA]</scope>
</reference>
<dbReference type="Proteomes" id="UP000228635">
    <property type="component" value="Unassembled WGS sequence"/>
</dbReference>
<sequence length="246" mass="26428">MEHTTPSSKRNDSGSHWALPISIFLSALIIGGALVYNANLSPGASAQLAGGDIAPVRNAADSQAIASGSLREVSLQRDHILGNPNAPVKVIEYSDLECPYCATLHPTLEEIVRTYGNDVAWVYRHFPLSIHPGAQPKAEASECVAELGGNQAFWDFISELFVNQRTNESLDVIATRVGVDKKAFNECVTSGRHANLVQEDYDNAVATGGRGTPHSIIVDAKGNQRPVSGALPFDHFKTLIDQLLDA</sequence>
<dbReference type="Pfam" id="PF13462">
    <property type="entry name" value="Thioredoxin_4"/>
    <property type="match status" value="1"/>
</dbReference>
<dbReference type="InterPro" id="IPR013766">
    <property type="entry name" value="Thioredoxin_domain"/>
</dbReference>
<keyword evidence="6" id="KW-0812">Transmembrane</keyword>
<comment type="similarity">
    <text evidence="1">Belongs to the thioredoxin family. DsbA subfamily.</text>
</comment>
<dbReference type="PANTHER" id="PTHR13887:SF14">
    <property type="entry name" value="DISULFIDE BOND FORMATION PROTEIN D"/>
    <property type="match status" value="1"/>
</dbReference>
<feature type="transmembrane region" description="Helical" evidence="6">
    <location>
        <begin position="17"/>
        <end position="36"/>
    </location>
</feature>
<comment type="caution">
    <text evidence="8">The sequence shown here is derived from an EMBL/GenBank/DDBJ whole genome shotgun (WGS) entry which is preliminary data.</text>
</comment>
<proteinExistence type="inferred from homology"/>
<dbReference type="PANTHER" id="PTHR13887">
    <property type="entry name" value="GLUTATHIONE S-TRANSFERASE KAPPA"/>
    <property type="match status" value="1"/>
</dbReference>
<dbReference type="EMBL" id="PFBA01000001">
    <property type="protein sequence ID" value="PIT92884.1"/>
    <property type="molecule type" value="Genomic_DNA"/>
</dbReference>
<protein>
    <submittedName>
        <fullName evidence="8">Disulfide bond formation protein DsbA</fullName>
    </submittedName>
</protein>
<dbReference type="PROSITE" id="PS51352">
    <property type="entry name" value="THIOREDOXIN_2"/>
    <property type="match status" value="1"/>
</dbReference>